<feature type="domain" description="Rhamnogalacturonan lyase family 11 C-terminal" evidence="4">
    <location>
        <begin position="172"/>
        <end position="285"/>
    </location>
</feature>
<feature type="compositionally biased region" description="Polar residues" evidence="1">
    <location>
        <begin position="1"/>
        <end position="17"/>
    </location>
</feature>
<dbReference type="InterPro" id="IPR049366">
    <property type="entry name" value="RGL11_C"/>
</dbReference>
<feature type="region of interest" description="Disordered" evidence="1">
    <location>
        <begin position="1"/>
        <end position="23"/>
    </location>
</feature>
<name>A0ABP7D349_9MICC</name>
<organism evidence="5 6">
    <name type="scientific">Zhihengliuella alba</name>
    <dbReference type="NCBI Taxonomy" id="547018"/>
    <lineage>
        <taxon>Bacteria</taxon>
        <taxon>Bacillati</taxon>
        <taxon>Actinomycetota</taxon>
        <taxon>Actinomycetes</taxon>
        <taxon>Micrococcales</taxon>
        <taxon>Micrococcaceae</taxon>
        <taxon>Zhihengliuella</taxon>
    </lineage>
</organism>
<gene>
    <name evidence="5" type="primary">rhgX</name>
    <name evidence="5" type="ORF">GCM10022377_09790</name>
</gene>
<dbReference type="Proteomes" id="UP001501536">
    <property type="component" value="Unassembled WGS sequence"/>
</dbReference>
<dbReference type="CDD" id="cd10318">
    <property type="entry name" value="RGL11"/>
    <property type="match status" value="1"/>
</dbReference>
<evidence type="ECO:0000256" key="2">
    <source>
        <dbReference type="SAM" id="SignalP"/>
    </source>
</evidence>
<sequence>MTNNSGLAMNRFTNGWSTGRPRPRGWPRAVAATLAAGALALGAAPAAAAPADPAAAAPADPAPSRGSDGPLVLGGVQLENLDRGLVAAAADEQVFLSWRLLASETRGATADGATGADFAVYRDGERIAEVSDSTSYADPDGTAQSTYAVAPIVGGVELEPSAGTTAWADGHHDLPLQRPEGGVTPAGEEYTYSANDVSVGDVNGDGTYEYVVKWYPSNAKDVSQKGYTGNTYLDTYTLGGELLNRIDLGVNIRSGAHYTQFVVQDFDGDGRSEIMVKTAPGTSSTAYADGEAAERRHVTLPEDDVAAGVTHDDDYRMSAADYREHLIGMFSAWDEHPEVVAGNWPATIEEALGIEPRHEYPLSEAAATDLADYFIDEYAPARSSRNDLTTFEGFVVTGPEYLTVFDGETGAELDTVEYEPGRGDDGLLWGDYAMSRIEPGNRVDRFLATSAYLDGEQPSAVFARGYYTRTAVAAYDFDGERLTQRWMADSGHVPMDNPFDANPHGKDGSDPVHGEIASQGFHSMSPADVDGDGSQEIVYGGVTLDHDGSVLYSSTDVLPEGSVAPGETAKLGHGDAMHVGDLDPSREGLEIWTVHEAGRWAPYGSVMRDAATGEVLFGAYSGRDTGRGMVGDVDPATPGLEVWASMPGGTDASGLLSATGEHLRDETPGTNASIRWAADGTTGIVERDGESQPVVRNVAAGTEWVAEGTRTNNGTKGNPSLVADVLGDWREELIVRTEDSSALRFYTSTETGADKLPTLMHDPQYRSQVAGQQTAYNQPAYPGFYLASDADYGDLPVLTADAAPTAPKVLDRAGADRDEVKVKSQDPAFRYFVHGAEVTAANGKVRLDGAATVVAVPKPGFRVAEGTRTQWEVTAGQ</sequence>
<dbReference type="InterPro" id="IPR028994">
    <property type="entry name" value="Integrin_alpha_N"/>
</dbReference>
<accession>A0ABP7D349</accession>
<evidence type="ECO:0000259" key="4">
    <source>
        <dbReference type="Pfam" id="PF21348"/>
    </source>
</evidence>
<keyword evidence="2" id="KW-0732">Signal</keyword>
<dbReference type="InterPro" id="IPR041624">
    <property type="entry name" value="RGI_lyase"/>
</dbReference>
<dbReference type="Gene3D" id="2.60.40.10">
    <property type="entry name" value="Immunoglobulins"/>
    <property type="match status" value="1"/>
</dbReference>
<evidence type="ECO:0000256" key="1">
    <source>
        <dbReference type="SAM" id="MobiDB-lite"/>
    </source>
</evidence>
<proteinExistence type="predicted"/>
<feature type="signal peptide" evidence="2">
    <location>
        <begin position="1"/>
        <end position="48"/>
    </location>
</feature>
<evidence type="ECO:0000313" key="6">
    <source>
        <dbReference type="Proteomes" id="UP001501536"/>
    </source>
</evidence>
<dbReference type="Pfam" id="PF18370">
    <property type="entry name" value="RGI_lyase"/>
    <property type="match status" value="1"/>
</dbReference>
<dbReference type="PANTHER" id="PTHR43118">
    <property type="entry name" value="RHAMNOGALACTURONAN LYASE (EUROFUNG)"/>
    <property type="match status" value="1"/>
</dbReference>
<dbReference type="SUPFAM" id="SSF69318">
    <property type="entry name" value="Integrin alpha N-terminal domain"/>
    <property type="match status" value="1"/>
</dbReference>
<feature type="compositionally biased region" description="Low complexity" evidence="1">
    <location>
        <begin position="52"/>
        <end position="63"/>
    </location>
</feature>
<feature type="chain" id="PRO_5047319139" evidence="2">
    <location>
        <begin position="49"/>
        <end position="877"/>
    </location>
</feature>
<feature type="domain" description="Rhamnogalacturonan lyase family 11 C-terminal" evidence="4">
    <location>
        <begin position="385"/>
        <end position="790"/>
    </location>
</feature>
<dbReference type="PANTHER" id="PTHR43118:SF1">
    <property type="entry name" value="RHAMNOGALACTURONAN LYASE (EUROFUNG)"/>
    <property type="match status" value="1"/>
</dbReference>
<dbReference type="EMBL" id="BAABCJ010000001">
    <property type="protein sequence ID" value="GAA3698821.1"/>
    <property type="molecule type" value="Genomic_DNA"/>
</dbReference>
<evidence type="ECO:0000313" key="5">
    <source>
        <dbReference type="EMBL" id="GAA3698821.1"/>
    </source>
</evidence>
<keyword evidence="6" id="KW-1185">Reference proteome</keyword>
<reference evidence="6" key="1">
    <citation type="journal article" date="2019" name="Int. J. Syst. Evol. Microbiol.">
        <title>The Global Catalogue of Microorganisms (GCM) 10K type strain sequencing project: providing services to taxonomists for standard genome sequencing and annotation.</title>
        <authorList>
            <consortium name="The Broad Institute Genomics Platform"/>
            <consortium name="The Broad Institute Genome Sequencing Center for Infectious Disease"/>
            <person name="Wu L."/>
            <person name="Ma J."/>
        </authorList>
    </citation>
    <scope>NUCLEOTIDE SEQUENCE [LARGE SCALE GENOMIC DNA]</scope>
    <source>
        <strain evidence="6">JCM 16961</strain>
    </source>
</reference>
<feature type="domain" description="Rhamnogalacturonan I lyase beta-sheet" evidence="3">
    <location>
        <begin position="77"/>
        <end position="167"/>
    </location>
</feature>
<feature type="region of interest" description="Disordered" evidence="1">
    <location>
        <begin position="52"/>
        <end position="71"/>
    </location>
</feature>
<comment type="caution">
    <text evidence="5">The sequence shown here is derived from an EMBL/GenBank/DDBJ whole genome shotgun (WGS) entry which is preliminary data.</text>
</comment>
<protein>
    <submittedName>
        <fullName evidence="5">Rhamnogalacturonan exolyase</fullName>
    </submittedName>
</protein>
<evidence type="ECO:0000259" key="3">
    <source>
        <dbReference type="Pfam" id="PF18370"/>
    </source>
</evidence>
<dbReference type="InterPro" id="IPR034641">
    <property type="entry name" value="RGL11"/>
</dbReference>
<dbReference type="Pfam" id="PF21348">
    <property type="entry name" value="RGL11_C"/>
    <property type="match status" value="2"/>
</dbReference>
<dbReference type="InterPro" id="IPR013783">
    <property type="entry name" value="Ig-like_fold"/>
</dbReference>